<dbReference type="Proteomes" id="UP000266723">
    <property type="component" value="Unassembled WGS sequence"/>
</dbReference>
<evidence type="ECO:0000313" key="1">
    <source>
        <dbReference type="EMBL" id="KAF3596039.1"/>
    </source>
</evidence>
<comment type="caution">
    <text evidence="1">The sequence shown here is derived from an EMBL/GenBank/DDBJ whole genome shotgun (WGS) entry which is preliminary data.</text>
</comment>
<protein>
    <submittedName>
        <fullName evidence="1">Uncharacterized protein</fullName>
    </submittedName>
</protein>
<sequence length="53" mass="5748">MEPSNPFFLIHGTGGRFSWSFSGDFAGFLDIDALVDIAGALVLDLFKALDLEI</sequence>
<gene>
    <name evidence="1" type="ORF">DY000_02026418</name>
</gene>
<organism evidence="1 2">
    <name type="scientific">Brassica cretica</name>
    <name type="common">Mustard</name>
    <dbReference type="NCBI Taxonomy" id="69181"/>
    <lineage>
        <taxon>Eukaryota</taxon>
        <taxon>Viridiplantae</taxon>
        <taxon>Streptophyta</taxon>
        <taxon>Embryophyta</taxon>
        <taxon>Tracheophyta</taxon>
        <taxon>Spermatophyta</taxon>
        <taxon>Magnoliopsida</taxon>
        <taxon>eudicotyledons</taxon>
        <taxon>Gunneridae</taxon>
        <taxon>Pentapetalae</taxon>
        <taxon>rosids</taxon>
        <taxon>malvids</taxon>
        <taxon>Brassicales</taxon>
        <taxon>Brassicaceae</taxon>
        <taxon>Brassiceae</taxon>
        <taxon>Brassica</taxon>
    </lineage>
</organism>
<proteinExistence type="predicted"/>
<evidence type="ECO:0000313" key="2">
    <source>
        <dbReference type="Proteomes" id="UP000266723"/>
    </source>
</evidence>
<reference evidence="1 2" key="1">
    <citation type="journal article" date="2020" name="BMC Genomics">
        <title>Intraspecific diversification of the crop wild relative Brassica cretica Lam. using demographic model selection.</title>
        <authorList>
            <person name="Kioukis A."/>
            <person name="Michalopoulou V.A."/>
            <person name="Briers L."/>
            <person name="Pirintsos S."/>
            <person name="Studholme D.J."/>
            <person name="Pavlidis P."/>
            <person name="Sarris P.F."/>
        </authorList>
    </citation>
    <scope>NUCLEOTIDE SEQUENCE [LARGE SCALE GENOMIC DNA]</scope>
    <source>
        <strain evidence="2">cv. PFS-1207/04</strain>
    </source>
</reference>
<dbReference type="EMBL" id="QGKV02000299">
    <property type="protein sequence ID" value="KAF3596039.1"/>
    <property type="molecule type" value="Genomic_DNA"/>
</dbReference>
<keyword evidence="2" id="KW-1185">Reference proteome</keyword>
<name>A0ABQ7EGG2_BRACR</name>
<accession>A0ABQ7EGG2</accession>